<keyword evidence="1" id="KW-1133">Transmembrane helix</keyword>
<reference evidence="2 3" key="1">
    <citation type="submission" date="2019-04" db="EMBL/GenBank/DDBJ databases">
        <title>Annotation for the trematode Fasciola gigantica.</title>
        <authorList>
            <person name="Choi Y.-J."/>
        </authorList>
    </citation>
    <scope>NUCLEOTIDE SEQUENCE [LARGE SCALE GENOMIC DNA]</scope>
    <source>
        <strain evidence="2">Uganda_cow_1</strain>
    </source>
</reference>
<gene>
    <name evidence="2" type="ORF">FGIG_12381</name>
</gene>
<feature type="non-terminal residue" evidence="2">
    <location>
        <position position="1"/>
    </location>
</feature>
<feature type="transmembrane region" description="Helical" evidence="1">
    <location>
        <begin position="88"/>
        <end position="119"/>
    </location>
</feature>
<dbReference type="OrthoDB" id="2148490at2759"/>
<keyword evidence="1" id="KW-0472">Membrane</keyword>
<dbReference type="EMBL" id="SUNJ01005942">
    <property type="protein sequence ID" value="TPP63196.1"/>
    <property type="molecule type" value="Genomic_DNA"/>
</dbReference>
<evidence type="ECO:0000313" key="2">
    <source>
        <dbReference type="EMBL" id="TPP63196.1"/>
    </source>
</evidence>
<dbReference type="STRING" id="46835.A0A504YSM7"/>
<dbReference type="Proteomes" id="UP000316759">
    <property type="component" value="Unassembled WGS sequence"/>
</dbReference>
<evidence type="ECO:0000313" key="3">
    <source>
        <dbReference type="Proteomes" id="UP000316759"/>
    </source>
</evidence>
<protein>
    <submittedName>
        <fullName evidence="2">Preprotein translocase YidC subunit</fullName>
    </submittedName>
</protein>
<organism evidence="2 3">
    <name type="scientific">Fasciola gigantica</name>
    <name type="common">Giant liver fluke</name>
    <dbReference type="NCBI Taxonomy" id="46835"/>
    <lineage>
        <taxon>Eukaryota</taxon>
        <taxon>Metazoa</taxon>
        <taxon>Spiralia</taxon>
        <taxon>Lophotrochozoa</taxon>
        <taxon>Platyhelminthes</taxon>
        <taxon>Trematoda</taxon>
        <taxon>Digenea</taxon>
        <taxon>Plagiorchiida</taxon>
        <taxon>Echinostomata</taxon>
        <taxon>Echinostomatoidea</taxon>
        <taxon>Fasciolidae</taxon>
        <taxon>Fasciola</taxon>
    </lineage>
</organism>
<keyword evidence="3" id="KW-1185">Reference proteome</keyword>
<sequence length="213" mass="24163">SNSTSAGNFTDVIPEPALPPVAEQVLNALGEPSLSSLGLCSYWPSGWYQSLLETCTLLELPCVVALALRSYGRILLHEMRFGSRYIFVLIFGSFSRTGFSHSTLTLHSDLLFVVVFLLLKRRPQEFHTDEIALHLGQLTIFFCPTSIATLVIRLSLFPFIISQRRNLAKYTEAMPTLTLLQERMTKARLSGDYFESEFHCYCFQLRPEIRGFI</sequence>
<keyword evidence="1" id="KW-0812">Transmembrane</keyword>
<feature type="transmembrane region" description="Helical" evidence="1">
    <location>
        <begin position="47"/>
        <end position="68"/>
    </location>
</feature>
<proteinExistence type="predicted"/>
<comment type="caution">
    <text evidence="2">The sequence shown here is derived from an EMBL/GenBank/DDBJ whole genome shotgun (WGS) entry which is preliminary data.</text>
</comment>
<feature type="transmembrane region" description="Helical" evidence="1">
    <location>
        <begin position="139"/>
        <end position="161"/>
    </location>
</feature>
<dbReference type="AlphaFoldDB" id="A0A504YSM7"/>
<accession>A0A504YSM7</accession>
<evidence type="ECO:0000256" key="1">
    <source>
        <dbReference type="SAM" id="Phobius"/>
    </source>
</evidence>
<name>A0A504YSM7_FASGI</name>